<organism evidence="2 3">
    <name type="scientific">Musa acuminata subsp. malaccensis</name>
    <name type="common">Wild banana</name>
    <name type="synonym">Musa malaccensis</name>
    <dbReference type="NCBI Taxonomy" id="214687"/>
    <lineage>
        <taxon>Eukaryota</taxon>
        <taxon>Viridiplantae</taxon>
        <taxon>Streptophyta</taxon>
        <taxon>Embryophyta</taxon>
        <taxon>Tracheophyta</taxon>
        <taxon>Spermatophyta</taxon>
        <taxon>Magnoliopsida</taxon>
        <taxon>Liliopsida</taxon>
        <taxon>Zingiberales</taxon>
        <taxon>Musaceae</taxon>
        <taxon>Musa</taxon>
    </lineage>
</organism>
<sequence>MTARKAHTRSTVEKRPWPEHEPTITFGAGEVERSHHDDALVISVQIANAQVKRVMVDTGSSADVLYFDAFGRLGLTQENLTPVTSALTGFTVDSISLLKTTMLPITLGEEPRMKTIMTTFMVVDLPSAYNVILGRPTLNRIQAVVSTYHRTIKFPTLVRIGEA</sequence>
<dbReference type="AlphaFoldDB" id="A0A804L5Z8"/>
<evidence type="ECO:0000313" key="3">
    <source>
        <dbReference type="Proteomes" id="UP000012960"/>
    </source>
</evidence>
<evidence type="ECO:0000256" key="1">
    <source>
        <dbReference type="SAM" id="MobiDB-lite"/>
    </source>
</evidence>
<feature type="region of interest" description="Disordered" evidence="1">
    <location>
        <begin position="1"/>
        <end position="23"/>
    </location>
</feature>
<dbReference type="CDD" id="cd00303">
    <property type="entry name" value="retropepsin_like"/>
    <property type="match status" value="1"/>
</dbReference>
<keyword evidence="3" id="KW-1185">Reference proteome</keyword>
<dbReference type="Gene3D" id="2.40.70.10">
    <property type="entry name" value="Acid Proteases"/>
    <property type="match status" value="1"/>
</dbReference>
<dbReference type="SUPFAM" id="SSF50630">
    <property type="entry name" value="Acid proteases"/>
    <property type="match status" value="1"/>
</dbReference>
<dbReference type="OrthoDB" id="1400091at2759"/>
<dbReference type="InParanoid" id="A0A804L5Z8"/>
<evidence type="ECO:0000313" key="2">
    <source>
        <dbReference type="EnsemblPlants" id="Ma11_p09400.1"/>
    </source>
</evidence>
<accession>A0A804L5Z8</accession>
<feature type="compositionally biased region" description="Basic and acidic residues" evidence="1">
    <location>
        <begin position="10"/>
        <end position="22"/>
    </location>
</feature>
<dbReference type="InterPro" id="IPR021109">
    <property type="entry name" value="Peptidase_aspartic_dom_sf"/>
</dbReference>
<dbReference type="OMA" id="EHEPTIT"/>
<reference evidence="2" key="1">
    <citation type="submission" date="2021-05" db="UniProtKB">
        <authorList>
            <consortium name="EnsemblPlants"/>
        </authorList>
    </citation>
    <scope>IDENTIFICATION</scope>
    <source>
        <strain evidence="2">subsp. malaccensis</strain>
    </source>
</reference>
<dbReference type="PANTHER" id="PTHR33240">
    <property type="entry name" value="OS08G0508500 PROTEIN"/>
    <property type="match status" value="1"/>
</dbReference>
<dbReference type="Gramene" id="Ma11_t09400.1">
    <property type="protein sequence ID" value="Ma11_p09400.1"/>
    <property type="gene ID" value="Ma11_g09400"/>
</dbReference>
<proteinExistence type="predicted"/>
<dbReference type="EnsemblPlants" id="Ma11_t09400.1">
    <property type="protein sequence ID" value="Ma11_p09400.1"/>
    <property type="gene ID" value="Ma11_g09400"/>
</dbReference>
<dbReference type="GeneID" id="103971180"/>
<name>A0A804L5Z8_MUSAM</name>
<dbReference type="Proteomes" id="UP000012960">
    <property type="component" value="Unplaced"/>
</dbReference>
<dbReference type="PANTHER" id="PTHR33240:SF8">
    <property type="entry name" value="OS03G0439900 PROTEIN"/>
    <property type="match status" value="1"/>
</dbReference>
<protein>
    <submittedName>
        <fullName evidence="2">Uncharacterized protein</fullName>
    </submittedName>
</protein>